<protein>
    <recommendedName>
        <fullName evidence="6">Cytochrome c domain-containing protein</fullName>
    </recommendedName>
</protein>
<organism evidence="7 8">
    <name type="scientific">Alienimonas chondri</name>
    <dbReference type="NCBI Taxonomy" id="2681879"/>
    <lineage>
        <taxon>Bacteria</taxon>
        <taxon>Pseudomonadati</taxon>
        <taxon>Planctomycetota</taxon>
        <taxon>Planctomycetia</taxon>
        <taxon>Planctomycetales</taxon>
        <taxon>Planctomycetaceae</taxon>
        <taxon>Alienimonas</taxon>
    </lineage>
</organism>
<name>A0ABX1VEG4_9PLAN</name>
<dbReference type="NCBIfam" id="TIGR02603">
    <property type="entry name" value="CxxCH_TIGR02603"/>
    <property type="match status" value="1"/>
</dbReference>
<dbReference type="Gene3D" id="2.60.120.260">
    <property type="entry name" value="Galactose-binding domain-like"/>
    <property type="match status" value="1"/>
</dbReference>
<evidence type="ECO:0000259" key="6">
    <source>
        <dbReference type="PROSITE" id="PS51007"/>
    </source>
</evidence>
<dbReference type="Gene3D" id="2.120.10.30">
    <property type="entry name" value="TolB, C-terminal domain"/>
    <property type="match status" value="1"/>
</dbReference>
<keyword evidence="2 4" id="KW-0479">Metal-binding</keyword>
<keyword evidence="8" id="KW-1185">Reference proteome</keyword>
<dbReference type="InterPro" id="IPR011041">
    <property type="entry name" value="Quinoprot_gluc/sorb_DH_b-prop"/>
</dbReference>
<accession>A0ABX1VEG4</accession>
<gene>
    <name evidence="7" type="ORF">LzC2_25870</name>
</gene>
<evidence type="ECO:0000256" key="1">
    <source>
        <dbReference type="ARBA" id="ARBA00022617"/>
    </source>
</evidence>
<keyword evidence="1 4" id="KW-0349">Heme</keyword>
<dbReference type="PANTHER" id="PTHR33546">
    <property type="entry name" value="LARGE, MULTIFUNCTIONAL SECRETED PROTEIN-RELATED"/>
    <property type="match status" value="1"/>
</dbReference>
<proteinExistence type="predicted"/>
<evidence type="ECO:0000256" key="3">
    <source>
        <dbReference type="ARBA" id="ARBA00023004"/>
    </source>
</evidence>
<dbReference type="Gene3D" id="1.10.760.10">
    <property type="entry name" value="Cytochrome c-like domain"/>
    <property type="match status" value="1"/>
</dbReference>
<dbReference type="InterPro" id="IPR011042">
    <property type="entry name" value="6-blade_b-propeller_TolB-like"/>
</dbReference>
<dbReference type="SUPFAM" id="SSF50952">
    <property type="entry name" value="Soluble quinoprotein glucose dehydrogenase"/>
    <property type="match status" value="1"/>
</dbReference>
<sequence length="998" mass="107709">MLASAVFVALAPIVSAAPPGGADAEPHWIWAPGEATANQTVRLRKAFEGGPRPKSATLTVAADNEAVVWLDGTKVLSNNAWDSPSRADVTALGGGRSKVLSVQAKNADGPAGVLVMLDLEYPDGSKKRIVSDGSWKVAPEGTKGTGWATPGFVGAEQWESVVDKGAVGVQPWGKVLDGKAPAAPGATPADEVELADGYAIELLYSVPKEEQGSWVSMTVDPQGRLIVSDQYGKLYRVTPPPVGDDAAEIQIEPIDVETGMAHGLLCAFDSLYVMVNDGGNSGLYRVRDTDGDDQYDVVEKLQSLNGRGEHGPHAMREGADGRLWVIAGNETKLPEGYNKEESAVGNFAEDLLLPRNPDGNGHATGRMAPGGWIGSCTPDGTDWHIHAAGFRNPYDFAVNADGEIFTFDADMEWDTGTPWYRPTRLNHAVRGGEFGWRFGTGKWPEYYADSVGSVVDLGLGSPTGVEFAAGTHFPNQDALFLADWTHGRVFEVTMTPRGASYDATFRTFLSGRPLPVTDLSANSHDGALYMTTGGRRTQSGLYRIRYTGDAAPSLPAPDATAEVARRTRHMLERGMTGEPVALDALWPHLGSRDRAIRYAARVALERHPVADWKDEFAHESRPNAVIQAAVAVARVGDQADRSLMLDKLDALNFKRLTTEQILDALRAYQLAFIRLGGHPSDAHAETLAAKLVAITPSPEEAVNREAVRLLTYLATSEPIPPSARGVVTLAMDRLRVASTQADQMFYPFMLRNLTGRPVLWSGSQYETFFGWLNLAETTYRGGNSFKKFVAQIRKDAVDKLPEGAKTKLADVITAPAPPEDAIAATTRQFVANWQTADFGDPNTQMDDRDLESGRQAYLAVKCAQCHRFDGEGGSTGPDLTGVGGRFDARYLLEAILEPSKVVSDQYKSELVLTDEGQVYNGRVTAEEETHITVRTDPFGGATVDVPLDSIIERAPSETSEMPNELVSTLEKSEILDLIAYLRAGAPATTEQGSSEPSR</sequence>
<evidence type="ECO:0000313" key="7">
    <source>
        <dbReference type="EMBL" id="NNJ26499.1"/>
    </source>
</evidence>
<comment type="caution">
    <text evidence="7">The sequence shown here is derived from an EMBL/GenBank/DDBJ whole genome shotgun (WGS) entry which is preliminary data.</text>
</comment>
<dbReference type="InterPro" id="IPR013427">
    <property type="entry name" value="Haem-bd_dom_put"/>
</dbReference>
<feature type="chain" id="PRO_5046639613" description="Cytochrome c domain-containing protein" evidence="5">
    <location>
        <begin position="17"/>
        <end position="998"/>
    </location>
</feature>
<evidence type="ECO:0000313" key="8">
    <source>
        <dbReference type="Proteomes" id="UP000609651"/>
    </source>
</evidence>
<evidence type="ECO:0000256" key="4">
    <source>
        <dbReference type="PROSITE-ProRule" id="PRU00433"/>
    </source>
</evidence>
<keyword evidence="3 4" id="KW-0408">Iron</keyword>
<dbReference type="EMBL" id="WTPX01000081">
    <property type="protein sequence ID" value="NNJ26499.1"/>
    <property type="molecule type" value="Genomic_DNA"/>
</dbReference>
<dbReference type="InterPro" id="IPR036909">
    <property type="entry name" value="Cyt_c-like_dom_sf"/>
</dbReference>
<evidence type="ECO:0000256" key="2">
    <source>
        <dbReference type="ARBA" id="ARBA00022723"/>
    </source>
</evidence>
<feature type="signal peptide" evidence="5">
    <location>
        <begin position="1"/>
        <end position="16"/>
    </location>
</feature>
<dbReference type="Pfam" id="PF00034">
    <property type="entry name" value="Cytochrom_C"/>
    <property type="match status" value="1"/>
</dbReference>
<dbReference type="InterPro" id="IPR009056">
    <property type="entry name" value="Cyt_c-like_dom"/>
</dbReference>
<evidence type="ECO:0000256" key="5">
    <source>
        <dbReference type="SAM" id="SignalP"/>
    </source>
</evidence>
<reference evidence="7 8" key="1">
    <citation type="journal article" date="2020" name="Syst. Appl. Microbiol.">
        <title>Alienimonas chondri sp. nov., a novel planctomycete isolated from the biofilm of the red alga Chondrus crispus.</title>
        <authorList>
            <person name="Vitorino I."/>
            <person name="Albuquerque L."/>
            <person name="Wiegand S."/>
            <person name="Kallscheuer N."/>
            <person name="da Costa M.S."/>
            <person name="Lobo-da-Cunha A."/>
            <person name="Jogler C."/>
            <person name="Lage O.M."/>
        </authorList>
    </citation>
    <scope>NUCLEOTIDE SEQUENCE [LARGE SCALE GENOMIC DNA]</scope>
    <source>
        <strain evidence="7 8">LzC2</strain>
    </source>
</reference>
<dbReference type="PANTHER" id="PTHR33546:SF1">
    <property type="entry name" value="LARGE, MULTIFUNCTIONAL SECRETED PROTEIN"/>
    <property type="match status" value="1"/>
</dbReference>
<feature type="domain" description="Cytochrome c" evidence="6">
    <location>
        <begin position="848"/>
        <end position="985"/>
    </location>
</feature>
<dbReference type="SUPFAM" id="SSF46626">
    <property type="entry name" value="Cytochrome c"/>
    <property type="match status" value="1"/>
</dbReference>
<dbReference type="PROSITE" id="PS51007">
    <property type="entry name" value="CYTC"/>
    <property type="match status" value="1"/>
</dbReference>
<keyword evidence="5" id="KW-0732">Signal</keyword>
<dbReference type="Proteomes" id="UP000609651">
    <property type="component" value="Unassembled WGS sequence"/>
</dbReference>